<sequence length="201" mass="21974">MDRSRGREKKTLKSSDEMCAPNGLAGEPIPQKTRLHGYKISEYKACCVVPTSGPHRPHRPHGTTATPRISPAGGSAVKQMGMKTRGKESARGCLPAVGVALTVAGAREHLATLQPRSQPAPYNAPRPTPSPFHQGSPPSGHCFGPGLHVQNAQDSSIHALRACDLKDNQEECEKKRQKKKKKKKKEKKNLFDFLRRPVSCM</sequence>
<evidence type="ECO:0000313" key="3">
    <source>
        <dbReference type="Proteomes" id="UP000799438"/>
    </source>
</evidence>
<dbReference type="RefSeq" id="XP_033395621.1">
    <property type="nucleotide sequence ID" value="XM_033546867.1"/>
</dbReference>
<dbReference type="EMBL" id="ML995491">
    <property type="protein sequence ID" value="KAF2139908.1"/>
    <property type="molecule type" value="Genomic_DNA"/>
</dbReference>
<accession>A0A6A6B8L9</accession>
<feature type="region of interest" description="Disordered" evidence="1">
    <location>
        <begin position="51"/>
        <end position="90"/>
    </location>
</feature>
<evidence type="ECO:0000256" key="1">
    <source>
        <dbReference type="SAM" id="MobiDB-lite"/>
    </source>
</evidence>
<feature type="region of interest" description="Disordered" evidence="1">
    <location>
        <begin position="167"/>
        <end position="191"/>
    </location>
</feature>
<feature type="region of interest" description="Disordered" evidence="1">
    <location>
        <begin position="1"/>
        <end position="31"/>
    </location>
</feature>
<organism evidence="2 3">
    <name type="scientific">Aplosporella prunicola CBS 121167</name>
    <dbReference type="NCBI Taxonomy" id="1176127"/>
    <lineage>
        <taxon>Eukaryota</taxon>
        <taxon>Fungi</taxon>
        <taxon>Dikarya</taxon>
        <taxon>Ascomycota</taxon>
        <taxon>Pezizomycotina</taxon>
        <taxon>Dothideomycetes</taxon>
        <taxon>Dothideomycetes incertae sedis</taxon>
        <taxon>Botryosphaeriales</taxon>
        <taxon>Aplosporellaceae</taxon>
        <taxon>Aplosporella</taxon>
    </lineage>
</organism>
<keyword evidence="3" id="KW-1185">Reference proteome</keyword>
<reference evidence="2" key="1">
    <citation type="journal article" date="2020" name="Stud. Mycol.">
        <title>101 Dothideomycetes genomes: a test case for predicting lifestyles and emergence of pathogens.</title>
        <authorList>
            <person name="Haridas S."/>
            <person name="Albert R."/>
            <person name="Binder M."/>
            <person name="Bloem J."/>
            <person name="Labutti K."/>
            <person name="Salamov A."/>
            <person name="Andreopoulos B."/>
            <person name="Baker S."/>
            <person name="Barry K."/>
            <person name="Bills G."/>
            <person name="Bluhm B."/>
            <person name="Cannon C."/>
            <person name="Castanera R."/>
            <person name="Culley D."/>
            <person name="Daum C."/>
            <person name="Ezra D."/>
            <person name="Gonzalez J."/>
            <person name="Henrissat B."/>
            <person name="Kuo A."/>
            <person name="Liang C."/>
            <person name="Lipzen A."/>
            <person name="Lutzoni F."/>
            <person name="Magnuson J."/>
            <person name="Mondo S."/>
            <person name="Nolan M."/>
            <person name="Ohm R."/>
            <person name="Pangilinan J."/>
            <person name="Park H.-J."/>
            <person name="Ramirez L."/>
            <person name="Alfaro M."/>
            <person name="Sun H."/>
            <person name="Tritt A."/>
            <person name="Yoshinaga Y."/>
            <person name="Zwiers L.-H."/>
            <person name="Turgeon B."/>
            <person name="Goodwin S."/>
            <person name="Spatafora J."/>
            <person name="Crous P."/>
            <person name="Grigoriev I."/>
        </authorList>
    </citation>
    <scope>NUCLEOTIDE SEQUENCE</scope>
    <source>
        <strain evidence="2">CBS 121167</strain>
    </source>
</reference>
<dbReference type="GeneID" id="54304374"/>
<gene>
    <name evidence="2" type="ORF">K452DRAFT_57867</name>
</gene>
<dbReference type="Proteomes" id="UP000799438">
    <property type="component" value="Unassembled WGS sequence"/>
</dbReference>
<evidence type="ECO:0000313" key="2">
    <source>
        <dbReference type="EMBL" id="KAF2139908.1"/>
    </source>
</evidence>
<feature type="compositionally biased region" description="Basic and acidic residues" evidence="1">
    <location>
        <begin position="1"/>
        <end position="16"/>
    </location>
</feature>
<proteinExistence type="predicted"/>
<feature type="compositionally biased region" description="Basic residues" evidence="1">
    <location>
        <begin position="175"/>
        <end position="187"/>
    </location>
</feature>
<name>A0A6A6B8L9_9PEZI</name>
<feature type="region of interest" description="Disordered" evidence="1">
    <location>
        <begin position="110"/>
        <end position="149"/>
    </location>
</feature>
<dbReference type="AlphaFoldDB" id="A0A6A6B8L9"/>
<protein>
    <submittedName>
        <fullName evidence="2">Uncharacterized protein</fullName>
    </submittedName>
</protein>